<proteinExistence type="predicted"/>
<evidence type="ECO:0000256" key="1">
    <source>
        <dbReference type="SAM" id="MobiDB-lite"/>
    </source>
</evidence>
<sequence>MEVRKTLSSGLLAFKHDERPSDSYKKKLEAGVIRAESSTVCTPVKVSFGRHTQPETSASKQATLLAQDHTRQISVDVNTKEYKDSLTKRNPLSSIDANNNNVNVFSPSPLQKLTLSPALSGKARRIYMIPSELLSTPARRVPVKQKHNQTANTVKQSIYFTPRRHPSGTPYSSNANQRSEISCSKGQQYPCDTYEKISDKFDADRKMFTCTPQRTHIPTPNTVDHGHIQTQKSSDCSSIQYNCEHEKTVEKSVFPRRMLAFSHQQFTSATPNSIKKDGSTWSNDIVGSNDVPKQKLHDFVLKNKDMGVDRLALLKMLQASPHLCTPARRVPLEQKQKKLSSNVSQNHAGKNMSKDNFSLKSGKSSSTPQTKMEKSGKTSYGRENNIAKAEMPKSDCAGELSAGDFEQHDGGKDAGQANHNFEVNCKGFQQDDTSKENAVQAKDENVDYANEMIRNSKQHETTEDSREKANQKSEDTGNADQLNHDFEGDSKDLKQEDPSKRNAGQAKDADENPADQENDNFDVDSKDLKQYDPGKGNANQAKDEEGDPADADADQTSHNFEVDTNSSKQDDPSKGSADQAKDGDWDNVDETTRNSKQSSREKTKLECQDGVPGMNISELNQMDGGTPADCVDSTISVKRKSEKKDVTHVNLKQELKMKQNKNTLCKGQSCSIDLKHCKEKKLNKMSYMEIPKSGQTRLQSTQKQAKSVDIVKNIKGQPGSHSTGSRQQINWSQRNTAVSRKSAKAKQQSDASVLHNSAQPAGSNKSS</sequence>
<evidence type="ECO:0000313" key="2">
    <source>
        <dbReference type="EMBL" id="KAH7430586.1"/>
    </source>
</evidence>
<accession>A0A8T2U9J8</accession>
<feature type="compositionally biased region" description="Basic and acidic residues" evidence="1">
    <location>
        <begin position="568"/>
        <end position="607"/>
    </location>
</feature>
<feature type="compositionally biased region" description="Basic and acidic residues" evidence="1">
    <location>
        <begin position="457"/>
        <end position="475"/>
    </location>
</feature>
<feature type="region of interest" description="Disordered" evidence="1">
    <location>
        <begin position="327"/>
        <end position="627"/>
    </location>
</feature>
<feature type="compositionally biased region" description="Polar residues" evidence="1">
    <location>
        <begin position="693"/>
        <end position="705"/>
    </location>
</feature>
<dbReference type="EMBL" id="CM035413">
    <property type="protein sequence ID" value="KAH7430586.1"/>
    <property type="molecule type" value="Genomic_DNA"/>
</dbReference>
<feature type="compositionally biased region" description="Polar residues" evidence="1">
    <location>
        <begin position="556"/>
        <end position="567"/>
    </location>
</feature>
<feature type="compositionally biased region" description="Polar residues" evidence="1">
    <location>
        <begin position="169"/>
        <end position="180"/>
    </location>
</feature>
<keyword evidence="3" id="KW-1185">Reference proteome</keyword>
<comment type="caution">
    <text evidence="2">The sequence shown here is derived from an EMBL/GenBank/DDBJ whole genome shotgun (WGS) entry which is preliminary data.</text>
</comment>
<feature type="compositionally biased region" description="Acidic residues" evidence="1">
    <location>
        <begin position="511"/>
        <end position="522"/>
    </location>
</feature>
<dbReference type="OrthoDB" id="10440391at2759"/>
<protein>
    <submittedName>
        <fullName evidence="2">Uncharacterized protein</fullName>
    </submittedName>
</protein>
<dbReference type="Proteomes" id="UP000825935">
    <property type="component" value="Chromosome 8"/>
</dbReference>
<feature type="region of interest" description="Disordered" evidence="1">
    <location>
        <begin position="693"/>
        <end position="767"/>
    </location>
</feature>
<feature type="compositionally biased region" description="Polar residues" evidence="1">
    <location>
        <begin position="719"/>
        <end position="767"/>
    </location>
</feature>
<gene>
    <name evidence="2" type="ORF">KP509_08G004900</name>
</gene>
<feature type="compositionally biased region" description="Basic and acidic residues" evidence="1">
    <location>
        <begin position="482"/>
        <end position="500"/>
    </location>
</feature>
<feature type="compositionally biased region" description="Polar residues" evidence="1">
    <location>
        <begin position="339"/>
        <end position="370"/>
    </location>
</feature>
<reference evidence="2" key="1">
    <citation type="submission" date="2021-08" db="EMBL/GenBank/DDBJ databases">
        <title>WGS assembly of Ceratopteris richardii.</title>
        <authorList>
            <person name="Marchant D.B."/>
            <person name="Chen G."/>
            <person name="Jenkins J."/>
            <person name="Shu S."/>
            <person name="Leebens-Mack J."/>
            <person name="Grimwood J."/>
            <person name="Schmutz J."/>
            <person name="Soltis P."/>
            <person name="Soltis D."/>
            <person name="Chen Z.-H."/>
        </authorList>
    </citation>
    <scope>NUCLEOTIDE SEQUENCE</scope>
    <source>
        <strain evidence="2">Whitten #5841</strain>
        <tissue evidence="2">Leaf</tissue>
    </source>
</reference>
<dbReference type="AlphaFoldDB" id="A0A8T2U9J8"/>
<feature type="region of interest" description="Disordered" evidence="1">
    <location>
        <begin position="161"/>
        <end position="180"/>
    </location>
</feature>
<evidence type="ECO:0000313" key="3">
    <source>
        <dbReference type="Proteomes" id="UP000825935"/>
    </source>
</evidence>
<feature type="compositionally biased region" description="Basic and acidic residues" evidence="1">
    <location>
        <begin position="523"/>
        <end position="532"/>
    </location>
</feature>
<name>A0A8T2U9J8_CERRI</name>
<feature type="compositionally biased region" description="Acidic residues" evidence="1">
    <location>
        <begin position="544"/>
        <end position="553"/>
    </location>
</feature>
<organism evidence="2 3">
    <name type="scientific">Ceratopteris richardii</name>
    <name type="common">Triangle waterfern</name>
    <dbReference type="NCBI Taxonomy" id="49495"/>
    <lineage>
        <taxon>Eukaryota</taxon>
        <taxon>Viridiplantae</taxon>
        <taxon>Streptophyta</taxon>
        <taxon>Embryophyta</taxon>
        <taxon>Tracheophyta</taxon>
        <taxon>Polypodiopsida</taxon>
        <taxon>Polypodiidae</taxon>
        <taxon>Polypodiales</taxon>
        <taxon>Pteridineae</taxon>
        <taxon>Pteridaceae</taxon>
        <taxon>Parkerioideae</taxon>
        <taxon>Ceratopteris</taxon>
    </lineage>
</organism>